<feature type="compositionally biased region" description="Acidic residues" evidence="7">
    <location>
        <begin position="21"/>
        <end position="36"/>
    </location>
</feature>
<dbReference type="SMART" id="SM00220">
    <property type="entry name" value="S_TKc"/>
    <property type="match status" value="1"/>
</dbReference>
<keyword evidence="11" id="KW-1185">Reference proteome</keyword>
<proteinExistence type="predicted"/>
<dbReference type="InterPro" id="IPR017441">
    <property type="entry name" value="Protein_kinase_ATP_BS"/>
</dbReference>
<dbReference type="SMART" id="SM00233">
    <property type="entry name" value="PH"/>
    <property type="match status" value="1"/>
</dbReference>
<dbReference type="HOGENOM" id="CLU_000288_63_0_1"/>
<dbReference type="GO" id="GO:0005524">
    <property type="term" value="F:ATP binding"/>
    <property type="evidence" value="ECO:0007669"/>
    <property type="project" value="UniProtKB-UniRule"/>
</dbReference>
<dbReference type="InterPro" id="IPR008271">
    <property type="entry name" value="Ser/Thr_kinase_AS"/>
</dbReference>
<reference evidence="11" key="1">
    <citation type="submission" date="2011-08" db="EMBL/GenBank/DDBJ databases">
        <authorList>
            <person name="Rombauts S."/>
        </authorList>
    </citation>
    <scope>NUCLEOTIDE SEQUENCE</scope>
    <source>
        <strain evidence="11">London</strain>
    </source>
</reference>
<dbReference type="Gene3D" id="2.30.29.30">
    <property type="entry name" value="Pleckstrin-homology domain (PH domain)/Phosphotyrosine-binding domain (PTB)"/>
    <property type="match status" value="1"/>
</dbReference>
<feature type="domain" description="PH" evidence="8">
    <location>
        <begin position="116"/>
        <end position="208"/>
    </location>
</feature>
<dbReference type="InterPro" id="IPR001849">
    <property type="entry name" value="PH_domain"/>
</dbReference>
<dbReference type="PROSITE" id="PS50011">
    <property type="entry name" value="PROTEIN_KINASE_DOM"/>
    <property type="match status" value="1"/>
</dbReference>
<dbReference type="CDD" id="cd14082">
    <property type="entry name" value="STKc_PKD"/>
    <property type="match status" value="1"/>
</dbReference>
<protein>
    <submittedName>
        <fullName evidence="10">Uncharacterized protein</fullName>
    </submittedName>
</protein>
<evidence type="ECO:0000256" key="3">
    <source>
        <dbReference type="ARBA" id="ARBA00022741"/>
    </source>
</evidence>
<dbReference type="FunFam" id="1.10.510.10:FF:000571">
    <property type="entry name" value="Maternal embryonic leucine zipper kinase"/>
    <property type="match status" value="1"/>
</dbReference>
<dbReference type="SUPFAM" id="SSF50729">
    <property type="entry name" value="PH domain-like"/>
    <property type="match status" value="1"/>
</dbReference>
<dbReference type="EnsemblMetazoa" id="tetur07g03720.1">
    <property type="protein sequence ID" value="tetur07g03720.1"/>
    <property type="gene ID" value="tetur07g03720"/>
</dbReference>
<name>T1K953_TETUR</name>
<dbReference type="FunFam" id="3.30.200.20:FF:000042">
    <property type="entry name" value="Aurora kinase A"/>
    <property type="match status" value="1"/>
</dbReference>
<feature type="compositionally biased region" description="Basic and acidic residues" evidence="7">
    <location>
        <begin position="1"/>
        <end position="12"/>
    </location>
</feature>
<dbReference type="GO" id="GO:0035556">
    <property type="term" value="P:intracellular signal transduction"/>
    <property type="evidence" value="ECO:0007669"/>
    <property type="project" value="TreeGrafter"/>
</dbReference>
<dbReference type="Pfam" id="PF00069">
    <property type="entry name" value="Pkinase"/>
    <property type="match status" value="1"/>
</dbReference>
<accession>T1K953</accession>
<evidence type="ECO:0000313" key="11">
    <source>
        <dbReference type="Proteomes" id="UP000015104"/>
    </source>
</evidence>
<evidence type="ECO:0000256" key="5">
    <source>
        <dbReference type="ARBA" id="ARBA00022840"/>
    </source>
</evidence>
<dbReference type="EMBL" id="CAEY01001888">
    <property type="status" value="NOT_ANNOTATED_CDS"/>
    <property type="molecule type" value="Genomic_DNA"/>
</dbReference>
<dbReference type="PANTHER" id="PTHR22968">
    <property type="entry name" value="PROTEIN KINASE C, MU"/>
    <property type="match status" value="1"/>
</dbReference>
<evidence type="ECO:0000259" key="9">
    <source>
        <dbReference type="PROSITE" id="PS50011"/>
    </source>
</evidence>
<dbReference type="GO" id="GO:0007200">
    <property type="term" value="P:phospholipase C-activating G protein-coupled receptor signaling pathway"/>
    <property type="evidence" value="ECO:0007669"/>
    <property type="project" value="TreeGrafter"/>
</dbReference>
<dbReference type="AlphaFoldDB" id="T1K953"/>
<dbReference type="Gene3D" id="1.10.510.10">
    <property type="entry name" value="Transferase(Phosphotransferase) domain 1"/>
    <property type="match status" value="1"/>
</dbReference>
<dbReference type="InterPro" id="IPR011993">
    <property type="entry name" value="PH-like_dom_sf"/>
</dbReference>
<keyword evidence="3 6" id="KW-0547">Nucleotide-binding</keyword>
<dbReference type="GO" id="GO:0004697">
    <property type="term" value="F:diacylglycerol-dependent serine/threonine kinase activity"/>
    <property type="evidence" value="ECO:0007669"/>
    <property type="project" value="UniProtKB-EC"/>
</dbReference>
<evidence type="ECO:0000256" key="1">
    <source>
        <dbReference type="ARBA" id="ARBA00022527"/>
    </source>
</evidence>
<dbReference type="InterPro" id="IPR000719">
    <property type="entry name" value="Prot_kinase_dom"/>
</dbReference>
<evidence type="ECO:0000259" key="8">
    <source>
        <dbReference type="PROSITE" id="PS50003"/>
    </source>
</evidence>
<dbReference type="PROSITE" id="PS00107">
    <property type="entry name" value="PROTEIN_KINASE_ATP"/>
    <property type="match status" value="1"/>
</dbReference>
<keyword evidence="1" id="KW-0723">Serine/threonine-protein kinase</keyword>
<organism evidence="10 11">
    <name type="scientific">Tetranychus urticae</name>
    <name type="common">Two-spotted spider mite</name>
    <dbReference type="NCBI Taxonomy" id="32264"/>
    <lineage>
        <taxon>Eukaryota</taxon>
        <taxon>Metazoa</taxon>
        <taxon>Ecdysozoa</taxon>
        <taxon>Arthropoda</taxon>
        <taxon>Chelicerata</taxon>
        <taxon>Arachnida</taxon>
        <taxon>Acari</taxon>
        <taxon>Acariformes</taxon>
        <taxon>Trombidiformes</taxon>
        <taxon>Prostigmata</taxon>
        <taxon>Eleutherengona</taxon>
        <taxon>Raphignathae</taxon>
        <taxon>Tetranychoidea</taxon>
        <taxon>Tetranychidae</taxon>
        <taxon>Tetranychus</taxon>
    </lineage>
</organism>
<sequence>MYDRVTNLHEKFQQTLRIESSEDEDDLAEEEEEDNLTDLPDKDSDLDATFAVTSNNLCDHLEEEKEKNSENETTEETLDVCHENHRESNRKKSITSHLPLMSLIQRMRNSRRKSIRLLREGWMVHYTDRDPREKRYFWRLTPKSLTMYLNDHSVKYYREIPLSEIIAIIPSNLDDHCFELRTSNFDLFCGQSDDNSRAWETALREALMNGEFQPVVKQAVCINLTNSTSTKDDLSHQYQIFPDEILGSGQYGTVYGGVHRKSGREIAIKVIDKTRFPSKQEEQLKNEVAILQSIKHPGIVNLEKMFETPERIFVVMEKLQGDMLGMILSSEMKRLPERKTKFLIYQILIALKYLHSRNIVHCDLKPENVLLSSDDEYPHVKLCDFGFARIIGEKTFLRTIVGTPAYLAPEVLRNKSYNRSLDMWSLGVIIYVSLSGTFPFSEESEINERNQASAFLYPPDPWDSISFQAKDLIENLLQVKPRKRLTVEKALSHIWFDDSKVKSDLIKLKTYPSQLIFQEERPTLNDRKRCSLPHIFSSPHDRHAKKFTKETEIEPRLAGYPFETKPANSITSALNSTLKNFLMNTATGRHSFSKACYSHHQSRSQKIVS</sequence>
<dbReference type="SUPFAM" id="SSF56112">
    <property type="entry name" value="Protein kinase-like (PK-like)"/>
    <property type="match status" value="1"/>
</dbReference>
<feature type="binding site" evidence="6">
    <location>
        <position position="269"/>
    </location>
    <ligand>
        <name>ATP</name>
        <dbReference type="ChEBI" id="CHEBI:30616"/>
    </ligand>
</feature>
<keyword evidence="2" id="KW-0808">Transferase</keyword>
<dbReference type="PROSITE" id="PS50003">
    <property type="entry name" value="PH_DOMAIN"/>
    <property type="match status" value="1"/>
</dbReference>
<evidence type="ECO:0000256" key="4">
    <source>
        <dbReference type="ARBA" id="ARBA00022777"/>
    </source>
</evidence>
<dbReference type="GO" id="GO:0005829">
    <property type="term" value="C:cytosol"/>
    <property type="evidence" value="ECO:0007669"/>
    <property type="project" value="TreeGrafter"/>
</dbReference>
<keyword evidence="5 6" id="KW-0067">ATP-binding</keyword>
<dbReference type="eggNOG" id="KOG4236">
    <property type="taxonomic scope" value="Eukaryota"/>
</dbReference>
<dbReference type="GO" id="GO:0008270">
    <property type="term" value="F:zinc ion binding"/>
    <property type="evidence" value="ECO:0007669"/>
    <property type="project" value="UniProtKB-KW"/>
</dbReference>
<evidence type="ECO:0000256" key="7">
    <source>
        <dbReference type="SAM" id="MobiDB-lite"/>
    </source>
</evidence>
<dbReference type="PROSITE" id="PS00108">
    <property type="entry name" value="PROTEIN_KINASE_ST"/>
    <property type="match status" value="1"/>
</dbReference>
<keyword evidence="4" id="KW-0418">Kinase</keyword>
<feature type="region of interest" description="Disordered" evidence="7">
    <location>
        <begin position="1"/>
        <end position="46"/>
    </location>
</feature>
<feature type="domain" description="Protein kinase" evidence="9">
    <location>
        <begin position="240"/>
        <end position="496"/>
    </location>
</feature>
<dbReference type="Proteomes" id="UP000015104">
    <property type="component" value="Unassembled WGS sequence"/>
</dbReference>
<evidence type="ECO:0000313" key="10">
    <source>
        <dbReference type="EnsemblMetazoa" id="tetur07g03720.1"/>
    </source>
</evidence>
<dbReference type="InterPro" id="IPR011009">
    <property type="entry name" value="Kinase-like_dom_sf"/>
</dbReference>
<evidence type="ECO:0000256" key="6">
    <source>
        <dbReference type="PROSITE-ProRule" id="PRU10141"/>
    </source>
</evidence>
<reference evidence="10" key="2">
    <citation type="submission" date="2015-06" db="UniProtKB">
        <authorList>
            <consortium name="EnsemblMetazoa"/>
        </authorList>
    </citation>
    <scope>IDENTIFICATION</scope>
</reference>
<dbReference type="CDD" id="cd01239">
    <property type="entry name" value="PH_PKD"/>
    <property type="match status" value="1"/>
</dbReference>
<evidence type="ECO:0000256" key="2">
    <source>
        <dbReference type="ARBA" id="ARBA00022679"/>
    </source>
</evidence>
<dbReference type="PANTHER" id="PTHR22968:SF24">
    <property type="entry name" value="SERINE_THREONINE-PROTEIN KINASE"/>
    <property type="match status" value="1"/>
</dbReference>